<keyword evidence="3" id="KW-1185">Reference proteome</keyword>
<evidence type="ECO:0000259" key="1">
    <source>
        <dbReference type="Pfam" id="PF01609"/>
    </source>
</evidence>
<dbReference type="NCBIfam" id="NF033559">
    <property type="entry name" value="transpos_IS1634"/>
    <property type="match status" value="1"/>
</dbReference>
<dbReference type="RefSeq" id="WP_209512925.1">
    <property type="nucleotide sequence ID" value="NZ_JAGGKS010000011.1"/>
</dbReference>
<dbReference type="InterPro" id="IPR002559">
    <property type="entry name" value="Transposase_11"/>
</dbReference>
<reference evidence="2 3" key="1">
    <citation type="submission" date="2021-03" db="EMBL/GenBank/DDBJ databases">
        <title>Genomic Encyclopedia of Type Strains, Phase IV (KMG-IV): sequencing the most valuable type-strain genomes for metagenomic binning, comparative biology and taxonomic classification.</title>
        <authorList>
            <person name="Goeker M."/>
        </authorList>
    </citation>
    <scope>NUCLEOTIDE SEQUENCE [LARGE SCALE GENOMIC DNA]</scope>
    <source>
        <strain evidence="2 3">DSM 24004</strain>
    </source>
</reference>
<dbReference type="SUPFAM" id="SSF53098">
    <property type="entry name" value="Ribonuclease H-like"/>
    <property type="match status" value="1"/>
</dbReference>
<sequence>MRLKISKSKNSTSLYVIKTIYVDGKEYTKTVEKLGTVADLEKKLKGQDPIEWAKQYVAELNEKEKEATLDVVVKYSPIKKINKDEQNSYNAGYLFLQQIYHDLKLRKICNEISRNYKFGFYLNSILSRLIYGRIIYPSSKLATYQLSKNFIEQPNFDLHQIYRALEIIAKETDYIQSSLYNNSLKISKRNTGILYYDCTNYFFEIEQEDGLKKYGVSKEHRPNPIVQMGLFMDGDGIPLAFSINKGNTNEQVTLTPLEEQILSDFNVSKFVVCTDAGLASTDNRKFNNIGGRAFITTQSVKKLKKHLKKWALDTNDWHLSDKNKVYDISNLDEEKYKDKIFYKERWIKEDGLEQKLIVTYSIKYKNYQRLIRNNQIERAKKVINTNPTKLKKCNSNDYKRFITKTHCTSEGEIAEKELLSIDTNLIVEEEVFDGFYAVCTNLEDDASRIAEINRRRWEIEECFRIMKSEFKARPVYLSRDDRIIAHFTTCFISLIIYRLLEKRLGEKYTCHEIVKCLKNMNLYEVKGEGYVPTYTRTDLTDDLHEIFGFHTDYQITKIKDMKKILKLTKK</sequence>
<organism evidence="2 3">
    <name type="scientific">Sedimentibacter acidaminivorans</name>
    <dbReference type="NCBI Taxonomy" id="913099"/>
    <lineage>
        <taxon>Bacteria</taxon>
        <taxon>Bacillati</taxon>
        <taxon>Bacillota</taxon>
        <taxon>Tissierellia</taxon>
        <taxon>Sedimentibacter</taxon>
    </lineage>
</organism>
<evidence type="ECO:0000313" key="3">
    <source>
        <dbReference type="Proteomes" id="UP001519342"/>
    </source>
</evidence>
<protein>
    <submittedName>
        <fullName evidence="2">Transposase</fullName>
    </submittedName>
</protein>
<feature type="domain" description="Transposase IS4-like" evidence="1">
    <location>
        <begin position="226"/>
        <end position="495"/>
    </location>
</feature>
<dbReference type="InterPro" id="IPR012337">
    <property type="entry name" value="RNaseH-like_sf"/>
</dbReference>
<evidence type="ECO:0000313" key="2">
    <source>
        <dbReference type="EMBL" id="MBP1927214.1"/>
    </source>
</evidence>
<accession>A0ABS4GHQ4</accession>
<name>A0ABS4GHQ4_9FIRM</name>
<dbReference type="EMBL" id="JAGGKS010000011">
    <property type="protein sequence ID" value="MBP1927214.1"/>
    <property type="molecule type" value="Genomic_DNA"/>
</dbReference>
<dbReference type="Pfam" id="PF01609">
    <property type="entry name" value="DDE_Tnp_1"/>
    <property type="match status" value="1"/>
</dbReference>
<proteinExistence type="predicted"/>
<comment type="caution">
    <text evidence="2">The sequence shown here is derived from an EMBL/GenBank/DDBJ whole genome shotgun (WGS) entry which is preliminary data.</text>
</comment>
<gene>
    <name evidence="2" type="ORF">J2Z76_003111</name>
</gene>
<dbReference type="InterPro" id="IPR047654">
    <property type="entry name" value="IS1634_transpos"/>
</dbReference>
<dbReference type="Proteomes" id="UP001519342">
    <property type="component" value="Unassembled WGS sequence"/>
</dbReference>